<organism evidence="2 3">
    <name type="scientific">Cylicocyclus nassatus</name>
    <name type="common">Nematode worm</name>
    <dbReference type="NCBI Taxonomy" id="53992"/>
    <lineage>
        <taxon>Eukaryota</taxon>
        <taxon>Metazoa</taxon>
        <taxon>Ecdysozoa</taxon>
        <taxon>Nematoda</taxon>
        <taxon>Chromadorea</taxon>
        <taxon>Rhabditida</taxon>
        <taxon>Rhabditina</taxon>
        <taxon>Rhabditomorpha</taxon>
        <taxon>Strongyloidea</taxon>
        <taxon>Strongylidae</taxon>
        <taxon>Cylicocyclus</taxon>
    </lineage>
</organism>
<keyword evidence="1" id="KW-0812">Transmembrane</keyword>
<dbReference type="Gene3D" id="2.60.169.10">
    <property type="entry name" value="Microviridae F protein"/>
    <property type="match status" value="1"/>
</dbReference>
<dbReference type="AlphaFoldDB" id="A0AA36GJH0"/>
<dbReference type="InterPro" id="IPR037002">
    <property type="entry name" value="Microviridae_protein_F_sf"/>
</dbReference>
<name>A0AA36GJH0_CYLNA</name>
<feature type="transmembrane region" description="Helical" evidence="1">
    <location>
        <begin position="364"/>
        <end position="391"/>
    </location>
</feature>
<keyword evidence="1" id="KW-1133">Transmembrane helix</keyword>
<comment type="caution">
    <text evidence="2">The sequence shown here is derived from an EMBL/GenBank/DDBJ whole genome shotgun (WGS) entry which is preliminary data.</text>
</comment>
<evidence type="ECO:0000313" key="2">
    <source>
        <dbReference type="EMBL" id="CAJ0592206.1"/>
    </source>
</evidence>
<keyword evidence="3" id="KW-1185">Reference proteome</keyword>
<accession>A0AA36GJH0</accession>
<evidence type="ECO:0000256" key="1">
    <source>
        <dbReference type="SAM" id="Phobius"/>
    </source>
</evidence>
<protein>
    <submittedName>
        <fullName evidence="2">Uncharacterized protein</fullName>
    </submittedName>
</protein>
<keyword evidence="1" id="KW-0472">Membrane</keyword>
<proteinExistence type="predicted"/>
<dbReference type="Proteomes" id="UP001176961">
    <property type="component" value="Unassembled WGS sequence"/>
</dbReference>
<dbReference type="EMBL" id="CATQJL010000019">
    <property type="protein sequence ID" value="CAJ0592206.1"/>
    <property type="molecule type" value="Genomic_DNA"/>
</dbReference>
<evidence type="ECO:0000313" key="3">
    <source>
        <dbReference type="Proteomes" id="UP001176961"/>
    </source>
</evidence>
<dbReference type="GO" id="GO:0005198">
    <property type="term" value="F:structural molecule activity"/>
    <property type="evidence" value="ECO:0007669"/>
    <property type="project" value="InterPro"/>
</dbReference>
<sequence>MGKCFNLENMVKAGVNLEEVSSVLFKKNAIPVPNVEEKPENKEENNDLSHVPGEYVRTDSRKYNPGWRIPGRSRFLTCPVVFWLLRSFFPGAKFSIYEVQESSVENTITYIFHRAFKSDGVVVNDEARAIWDAFNQYADYRDRETTTFDFEGPTLRFSSLVKGYFNITSFNSRSIPVQNPSWASFFDESEDKYNGIKFGAPVRLHGATLLLIWALLEKYHLALGVRLSSFVLTEKVSLLPLFAYWKAYYDRFGIQFNSNYYVTNLAKIMKHPQVTRLRLPIWKFVHDLGSCWYTEDQDFVSAHISDLTNSAPAGMAARFIDTSEEGFPIYDAGVVDGADGQHSHIDQVWHGNLASEYLKRIYRWITVILLLIIAVLISLVILLTQLIFLMYVSQSDTLATSGDEGVNLGAQAGMGIGKIKDKKCRVFKYTSNEHGFVVSMYSIVPSSGYVQGVARQNRCIRKLDFYNAEFDALGMETSSKSDIVGANDWPIAGDSPLSQTFGFIPRYSGLKVVQNIANGDFSLRGVRDNFLPLHA</sequence>
<reference evidence="2" key="1">
    <citation type="submission" date="2023-07" db="EMBL/GenBank/DDBJ databases">
        <authorList>
            <consortium name="CYATHOMIX"/>
        </authorList>
    </citation>
    <scope>NUCLEOTIDE SEQUENCE</scope>
    <source>
        <strain evidence="2">N/A</strain>
    </source>
</reference>
<gene>
    <name evidence="2" type="ORF">CYNAS_LOCUS4189</name>
</gene>